<dbReference type="InterPro" id="IPR045051">
    <property type="entry name" value="SBT"/>
</dbReference>
<proteinExistence type="inferred from homology"/>
<accession>A0ABR2N620</accession>
<dbReference type="SUPFAM" id="SSF52743">
    <property type="entry name" value="Subtilisin-like"/>
    <property type="match status" value="1"/>
</dbReference>
<feature type="region of interest" description="Disordered" evidence="4">
    <location>
        <begin position="1"/>
        <end position="23"/>
    </location>
</feature>
<feature type="compositionally biased region" description="Polar residues" evidence="4">
    <location>
        <begin position="1"/>
        <end position="10"/>
    </location>
</feature>
<evidence type="ECO:0000313" key="6">
    <source>
        <dbReference type="EMBL" id="KAK8971575.1"/>
    </source>
</evidence>
<evidence type="ECO:0000256" key="4">
    <source>
        <dbReference type="SAM" id="MobiDB-lite"/>
    </source>
</evidence>
<protein>
    <submittedName>
        <fullName evidence="6">Subtilisin-like protease</fullName>
    </submittedName>
</protein>
<dbReference type="Proteomes" id="UP001412067">
    <property type="component" value="Unassembled WGS sequence"/>
</dbReference>
<comment type="caution">
    <text evidence="3">Lacks conserved residue(s) required for the propagation of feature annotation.</text>
</comment>
<evidence type="ECO:0000313" key="7">
    <source>
        <dbReference type="Proteomes" id="UP001412067"/>
    </source>
</evidence>
<sequence>MGIPTATSPVDTAGHGTHTSSTAAGRFVDGASALGQAAGTAVGMAPEAHLAMYKICTEFGCAGSDILAGIDAAIEEGADVLSLSSAAHRCPLTRTRSRWGHFRR</sequence>
<organism evidence="6 7">
    <name type="scientific">Platanthera guangdongensis</name>
    <dbReference type="NCBI Taxonomy" id="2320717"/>
    <lineage>
        <taxon>Eukaryota</taxon>
        <taxon>Viridiplantae</taxon>
        <taxon>Streptophyta</taxon>
        <taxon>Embryophyta</taxon>
        <taxon>Tracheophyta</taxon>
        <taxon>Spermatophyta</taxon>
        <taxon>Magnoliopsida</taxon>
        <taxon>Liliopsida</taxon>
        <taxon>Asparagales</taxon>
        <taxon>Orchidaceae</taxon>
        <taxon>Orchidoideae</taxon>
        <taxon>Orchideae</taxon>
        <taxon>Orchidinae</taxon>
        <taxon>Platanthera</taxon>
    </lineage>
</organism>
<dbReference type="EMBL" id="JBBWWR010000001">
    <property type="protein sequence ID" value="KAK8971575.1"/>
    <property type="molecule type" value="Genomic_DNA"/>
</dbReference>
<evidence type="ECO:0000256" key="3">
    <source>
        <dbReference type="PROSITE-ProRule" id="PRU01240"/>
    </source>
</evidence>
<comment type="caution">
    <text evidence="6">The sequence shown here is derived from an EMBL/GenBank/DDBJ whole genome shotgun (WGS) entry which is preliminary data.</text>
</comment>
<evidence type="ECO:0000256" key="1">
    <source>
        <dbReference type="ARBA" id="ARBA00011073"/>
    </source>
</evidence>
<dbReference type="Gene3D" id="3.40.50.200">
    <property type="entry name" value="Peptidase S8/S53 domain"/>
    <property type="match status" value="1"/>
</dbReference>
<evidence type="ECO:0000256" key="2">
    <source>
        <dbReference type="ARBA" id="ARBA00022729"/>
    </source>
</evidence>
<reference evidence="6 7" key="1">
    <citation type="journal article" date="2022" name="Nat. Plants">
        <title>Genomes of leafy and leafless Platanthera orchids illuminate the evolution of mycoheterotrophy.</title>
        <authorList>
            <person name="Li M.H."/>
            <person name="Liu K.W."/>
            <person name="Li Z."/>
            <person name="Lu H.C."/>
            <person name="Ye Q.L."/>
            <person name="Zhang D."/>
            <person name="Wang J.Y."/>
            <person name="Li Y.F."/>
            <person name="Zhong Z.M."/>
            <person name="Liu X."/>
            <person name="Yu X."/>
            <person name="Liu D.K."/>
            <person name="Tu X.D."/>
            <person name="Liu B."/>
            <person name="Hao Y."/>
            <person name="Liao X.Y."/>
            <person name="Jiang Y.T."/>
            <person name="Sun W.H."/>
            <person name="Chen J."/>
            <person name="Chen Y.Q."/>
            <person name="Ai Y."/>
            <person name="Zhai J.W."/>
            <person name="Wu S.S."/>
            <person name="Zhou Z."/>
            <person name="Hsiao Y.Y."/>
            <person name="Wu W.L."/>
            <person name="Chen Y.Y."/>
            <person name="Lin Y.F."/>
            <person name="Hsu J.L."/>
            <person name="Li C.Y."/>
            <person name="Wang Z.W."/>
            <person name="Zhao X."/>
            <person name="Zhong W.Y."/>
            <person name="Ma X.K."/>
            <person name="Ma L."/>
            <person name="Huang J."/>
            <person name="Chen G.Z."/>
            <person name="Huang M.Z."/>
            <person name="Huang L."/>
            <person name="Peng D.H."/>
            <person name="Luo Y.B."/>
            <person name="Zou S.Q."/>
            <person name="Chen S.P."/>
            <person name="Lan S."/>
            <person name="Tsai W.C."/>
            <person name="Van de Peer Y."/>
            <person name="Liu Z.J."/>
        </authorList>
    </citation>
    <scope>NUCLEOTIDE SEQUENCE [LARGE SCALE GENOMIC DNA]</scope>
    <source>
        <strain evidence="6">Lor288</strain>
    </source>
</reference>
<keyword evidence="7" id="KW-1185">Reference proteome</keyword>
<evidence type="ECO:0000259" key="5">
    <source>
        <dbReference type="Pfam" id="PF00082"/>
    </source>
</evidence>
<dbReference type="InterPro" id="IPR036852">
    <property type="entry name" value="Peptidase_S8/S53_dom_sf"/>
</dbReference>
<feature type="domain" description="Peptidase S8/S53" evidence="5">
    <location>
        <begin position="8"/>
        <end position="87"/>
    </location>
</feature>
<dbReference type="PROSITE" id="PS51892">
    <property type="entry name" value="SUBTILASE"/>
    <property type="match status" value="1"/>
</dbReference>
<comment type="similarity">
    <text evidence="1 3">Belongs to the peptidase S8 family.</text>
</comment>
<name>A0ABR2N620_9ASPA</name>
<dbReference type="PANTHER" id="PTHR10795">
    <property type="entry name" value="PROPROTEIN CONVERTASE SUBTILISIN/KEXIN"/>
    <property type="match status" value="1"/>
</dbReference>
<dbReference type="Pfam" id="PF00082">
    <property type="entry name" value="Peptidase_S8"/>
    <property type="match status" value="1"/>
</dbReference>
<gene>
    <name evidence="6" type="primary">ARA12</name>
    <name evidence="6" type="ORF">KSP40_PGU011262</name>
</gene>
<dbReference type="InterPro" id="IPR000209">
    <property type="entry name" value="Peptidase_S8/S53_dom"/>
</dbReference>
<keyword evidence="2" id="KW-0732">Signal</keyword>